<dbReference type="PANTHER" id="PTHR31465">
    <property type="entry name" value="PROTEIN RTA1-RELATED"/>
    <property type="match status" value="1"/>
</dbReference>
<proteinExistence type="predicted"/>
<evidence type="ECO:0000256" key="3">
    <source>
        <dbReference type="ARBA" id="ARBA00022989"/>
    </source>
</evidence>
<dbReference type="EMBL" id="JAVRRD010000001">
    <property type="protein sequence ID" value="KAK5064604.1"/>
    <property type="molecule type" value="Genomic_DNA"/>
</dbReference>
<keyword evidence="2 6" id="KW-0812">Transmembrane</keyword>
<evidence type="ECO:0000313" key="7">
    <source>
        <dbReference type="EMBL" id="KAK5064604.1"/>
    </source>
</evidence>
<dbReference type="Proteomes" id="UP001358417">
    <property type="component" value="Unassembled WGS sequence"/>
</dbReference>
<evidence type="ECO:0000256" key="6">
    <source>
        <dbReference type="SAM" id="Phobius"/>
    </source>
</evidence>
<dbReference type="InterPro" id="IPR007568">
    <property type="entry name" value="RTA1"/>
</dbReference>
<reference evidence="7 8" key="1">
    <citation type="submission" date="2023-08" db="EMBL/GenBank/DDBJ databases">
        <title>Black Yeasts Isolated from many extreme environments.</title>
        <authorList>
            <person name="Coleine C."/>
            <person name="Stajich J.E."/>
            <person name="Selbmann L."/>
        </authorList>
    </citation>
    <scope>NUCLEOTIDE SEQUENCE [LARGE SCALE GENOMIC DNA]</scope>
    <source>
        <strain evidence="7 8">CCFEE 5792</strain>
    </source>
</reference>
<sequence>MSGNSTSGDHADGLLKCANGDFNIYGLDPSPVAAGVFAVLFLILACGHIFRTIRSKQWFMITMIVGAGFEIGGFGVRVNGHNDPCTLGPFIIQYLLILLAPSIFSATVYMILGRTIRAVHGEALSPIRSTWLTKIFVIGDVSCFLIQCLGGGMLASSKGDKKKSDLGKIIILAGLVLQCIMFAIFLIVTFVFKKRLTRQPTATAKRPEMQWLTMIHVLYVVSLLILLRNLFRVIEYASGEDGYLLTHEWPMYLFDAFLMLVVVSILLWWFPTLIRPPNAYMLDNLEGQMPLTNNGGNTQYKNLSDRSPSPLPYRPGYPSSGYH</sequence>
<keyword evidence="4 6" id="KW-0472">Membrane</keyword>
<comment type="subcellular location">
    <subcellularLocation>
        <location evidence="1">Membrane</location>
        <topology evidence="1">Multi-pass membrane protein</topology>
    </subcellularLocation>
</comment>
<evidence type="ECO:0000256" key="4">
    <source>
        <dbReference type="ARBA" id="ARBA00023136"/>
    </source>
</evidence>
<evidence type="ECO:0008006" key="9">
    <source>
        <dbReference type="Google" id="ProtNLM"/>
    </source>
</evidence>
<dbReference type="GeneID" id="89968660"/>
<feature type="transmembrane region" description="Helical" evidence="6">
    <location>
        <begin position="169"/>
        <end position="191"/>
    </location>
</feature>
<keyword evidence="3 6" id="KW-1133">Transmembrane helix</keyword>
<evidence type="ECO:0000313" key="8">
    <source>
        <dbReference type="Proteomes" id="UP001358417"/>
    </source>
</evidence>
<dbReference type="Pfam" id="PF04479">
    <property type="entry name" value="RTA1"/>
    <property type="match status" value="1"/>
</dbReference>
<dbReference type="PANTHER" id="PTHR31465:SF27">
    <property type="entry name" value="DOMAIN PROTEIN, PUTATIVE (AFU_ORTHOLOGUE AFUA_3G01030)-RELATED"/>
    <property type="match status" value="1"/>
</dbReference>
<evidence type="ECO:0000256" key="5">
    <source>
        <dbReference type="SAM" id="MobiDB-lite"/>
    </source>
</evidence>
<comment type="caution">
    <text evidence="7">The sequence shown here is derived from an EMBL/GenBank/DDBJ whole genome shotgun (WGS) entry which is preliminary data.</text>
</comment>
<dbReference type="AlphaFoldDB" id="A0AAV9NQH9"/>
<feature type="transmembrane region" description="Helical" evidence="6">
    <location>
        <begin position="211"/>
        <end position="231"/>
    </location>
</feature>
<keyword evidence="8" id="KW-1185">Reference proteome</keyword>
<dbReference type="GO" id="GO:0016020">
    <property type="term" value="C:membrane"/>
    <property type="evidence" value="ECO:0007669"/>
    <property type="project" value="UniProtKB-SubCell"/>
</dbReference>
<feature type="region of interest" description="Disordered" evidence="5">
    <location>
        <begin position="296"/>
        <end position="323"/>
    </location>
</feature>
<dbReference type="RefSeq" id="XP_064711928.1">
    <property type="nucleotide sequence ID" value="XM_064844068.1"/>
</dbReference>
<feature type="transmembrane region" description="Helical" evidence="6">
    <location>
        <begin position="251"/>
        <end position="270"/>
    </location>
</feature>
<feature type="transmembrane region" description="Helical" evidence="6">
    <location>
        <begin position="58"/>
        <end position="78"/>
    </location>
</feature>
<organism evidence="7 8">
    <name type="scientific">Exophiala bonariae</name>
    <dbReference type="NCBI Taxonomy" id="1690606"/>
    <lineage>
        <taxon>Eukaryota</taxon>
        <taxon>Fungi</taxon>
        <taxon>Dikarya</taxon>
        <taxon>Ascomycota</taxon>
        <taxon>Pezizomycotina</taxon>
        <taxon>Eurotiomycetes</taxon>
        <taxon>Chaetothyriomycetidae</taxon>
        <taxon>Chaetothyriales</taxon>
        <taxon>Herpotrichiellaceae</taxon>
        <taxon>Exophiala</taxon>
    </lineage>
</organism>
<feature type="transmembrane region" description="Helical" evidence="6">
    <location>
        <begin position="132"/>
        <end position="157"/>
    </location>
</feature>
<feature type="transmembrane region" description="Helical" evidence="6">
    <location>
        <begin position="90"/>
        <end position="112"/>
    </location>
</feature>
<evidence type="ECO:0000256" key="1">
    <source>
        <dbReference type="ARBA" id="ARBA00004141"/>
    </source>
</evidence>
<accession>A0AAV9NQH9</accession>
<protein>
    <recommendedName>
        <fullName evidence="9">RTA1-domain-containing protein</fullName>
    </recommendedName>
</protein>
<feature type="compositionally biased region" description="Polar residues" evidence="5">
    <location>
        <begin position="296"/>
        <end position="307"/>
    </location>
</feature>
<name>A0AAV9NQH9_9EURO</name>
<evidence type="ECO:0000256" key="2">
    <source>
        <dbReference type="ARBA" id="ARBA00022692"/>
    </source>
</evidence>
<feature type="transmembrane region" description="Helical" evidence="6">
    <location>
        <begin position="32"/>
        <end position="51"/>
    </location>
</feature>
<gene>
    <name evidence="7" type="ORF">LTR84_000438</name>
</gene>